<dbReference type="GeneID" id="80402722"/>
<dbReference type="RefSeq" id="WP_257790282.1">
    <property type="nucleotide sequence ID" value="NZ_CP017921.1"/>
</dbReference>
<evidence type="ECO:0000313" key="1">
    <source>
        <dbReference type="EMBL" id="SDW92360.1"/>
    </source>
</evidence>
<name>A0A1H2XHN9_9EURY</name>
<evidence type="ECO:0000313" key="2">
    <source>
        <dbReference type="Proteomes" id="UP000198669"/>
    </source>
</evidence>
<dbReference type="AlphaFoldDB" id="A0A1H2XHN9"/>
<protein>
    <submittedName>
        <fullName evidence="1">Uncharacterized protein</fullName>
    </submittedName>
</protein>
<dbReference type="Proteomes" id="UP000198669">
    <property type="component" value="Unassembled WGS sequence"/>
</dbReference>
<sequence length="40" mass="4384">MVKCGVCGGDAPRQPNVTEDGKCDLCGKKFVLEEEKKQKD</sequence>
<organism evidence="1 2">
    <name type="scientific">Methanohalophilus halophilus</name>
    <dbReference type="NCBI Taxonomy" id="2177"/>
    <lineage>
        <taxon>Archaea</taxon>
        <taxon>Methanobacteriati</taxon>
        <taxon>Methanobacteriota</taxon>
        <taxon>Stenosarchaea group</taxon>
        <taxon>Methanomicrobia</taxon>
        <taxon>Methanosarcinales</taxon>
        <taxon>Methanosarcinaceae</taxon>
        <taxon>Methanohalophilus</taxon>
    </lineage>
</organism>
<gene>
    <name evidence="1" type="ORF">SAMN04515625_1891</name>
</gene>
<dbReference type="EMBL" id="FNMU01000006">
    <property type="protein sequence ID" value="SDW92360.1"/>
    <property type="molecule type" value="Genomic_DNA"/>
</dbReference>
<reference evidence="1 2" key="1">
    <citation type="submission" date="2016-10" db="EMBL/GenBank/DDBJ databases">
        <authorList>
            <person name="de Groot N.N."/>
        </authorList>
    </citation>
    <scope>NUCLEOTIDE SEQUENCE [LARGE SCALE GENOMIC DNA]</scope>
    <source>
        <strain evidence="1 2">Z-7982</strain>
    </source>
</reference>
<proteinExistence type="predicted"/>
<accession>A0A1H2XHN9</accession>